<feature type="compositionally biased region" description="Polar residues" evidence="1">
    <location>
        <begin position="143"/>
        <end position="157"/>
    </location>
</feature>
<feature type="compositionally biased region" description="Basic and acidic residues" evidence="1">
    <location>
        <begin position="125"/>
        <end position="134"/>
    </location>
</feature>
<protein>
    <submittedName>
        <fullName evidence="2">Uncharacterized protein</fullName>
    </submittedName>
</protein>
<gene>
    <name evidence="2" type="ORF">CVT26_002420</name>
</gene>
<reference evidence="2 3" key="1">
    <citation type="journal article" date="2018" name="Evol. Lett.">
        <title>Horizontal gene cluster transfer increased hallucinogenic mushroom diversity.</title>
        <authorList>
            <person name="Reynolds H.T."/>
            <person name="Vijayakumar V."/>
            <person name="Gluck-Thaler E."/>
            <person name="Korotkin H.B."/>
            <person name="Matheny P.B."/>
            <person name="Slot J.C."/>
        </authorList>
    </citation>
    <scope>NUCLEOTIDE SEQUENCE [LARGE SCALE GENOMIC DNA]</scope>
    <source>
        <strain evidence="2 3">SRW20</strain>
    </source>
</reference>
<sequence>MPQSPRREQSRVPRTSRTAVRFTTPAPATPATANSPPTTPDNSGGFEVITTTTTTVTVTHRRSCTRNTRTTRAATPTNDTPAHEDDGDISSPSSFTVVLPASPSPPPPSPSPQPERESSPTPDVVRSDGADRARRTIPRLLVQPSTLLRTPHHSATSDGAAAGPSVVHRRRLMRVYTAPHPSELAVIPGHVKLTILTGGGGGGVFPFDMDTKSFSKKCGWDITHTKYRWSRGLKVYEKAWNAGTVLIEPNDDGVFASLPYVELELPNPDEYLPLATEPPAPGAIIRPVKTGKYYYVIYVGEELGIFGDWHEAAIRIRKVDGYCVKFEDYDTAFAAYVEMVTNKSYTLIPRRFGFFDPGFSHRLRAATKGLVI</sequence>
<feature type="compositionally biased region" description="Low complexity" evidence="1">
    <location>
        <begin position="23"/>
        <end position="36"/>
    </location>
</feature>
<evidence type="ECO:0000256" key="1">
    <source>
        <dbReference type="SAM" id="MobiDB-lite"/>
    </source>
</evidence>
<keyword evidence="3" id="KW-1185">Reference proteome</keyword>
<dbReference type="Proteomes" id="UP000284706">
    <property type="component" value="Unassembled WGS sequence"/>
</dbReference>
<feature type="compositionally biased region" description="Basic and acidic residues" evidence="1">
    <location>
        <begin position="1"/>
        <end position="11"/>
    </location>
</feature>
<feature type="region of interest" description="Disordered" evidence="1">
    <location>
        <begin position="1"/>
        <end position="164"/>
    </location>
</feature>
<dbReference type="InParanoid" id="A0A409WED2"/>
<evidence type="ECO:0000313" key="2">
    <source>
        <dbReference type="EMBL" id="PPQ76821.1"/>
    </source>
</evidence>
<proteinExistence type="predicted"/>
<organism evidence="2 3">
    <name type="scientific">Gymnopilus dilepis</name>
    <dbReference type="NCBI Taxonomy" id="231916"/>
    <lineage>
        <taxon>Eukaryota</taxon>
        <taxon>Fungi</taxon>
        <taxon>Dikarya</taxon>
        <taxon>Basidiomycota</taxon>
        <taxon>Agaricomycotina</taxon>
        <taxon>Agaricomycetes</taxon>
        <taxon>Agaricomycetidae</taxon>
        <taxon>Agaricales</taxon>
        <taxon>Agaricineae</taxon>
        <taxon>Hymenogastraceae</taxon>
        <taxon>Gymnopilus</taxon>
    </lineage>
</organism>
<feature type="compositionally biased region" description="Low complexity" evidence="1">
    <location>
        <begin position="65"/>
        <end position="80"/>
    </location>
</feature>
<dbReference type="EMBL" id="NHYE01005116">
    <property type="protein sequence ID" value="PPQ76821.1"/>
    <property type="molecule type" value="Genomic_DNA"/>
</dbReference>
<comment type="caution">
    <text evidence="2">The sequence shown here is derived from an EMBL/GenBank/DDBJ whole genome shotgun (WGS) entry which is preliminary data.</text>
</comment>
<dbReference type="AlphaFoldDB" id="A0A409WED2"/>
<accession>A0A409WED2</accession>
<feature type="compositionally biased region" description="Pro residues" evidence="1">
    <location>
        <begin position="102"/>
        <end position="113"/>
    </location>
</feature>
<evidence type="ECO:0000313" key="3">
    <source>
        <dbReference type="Proteomes" id="UP000284706"/>
    </source>
</evidence>
<name>A0A409WED2_9AGAR</name>
<dbReference type="OrthoDB" id="2675575at2759"/>